<reference evidence="2 3" key="1">
    <citation type="submission" date="2021-01" db="EMBL/GenBank/DDBJ databases">
        <title>Whole genome shotgun sequence of Planobispora siamensis NBRC 107568.</title>
        <authorList>
            <person name="Komaki H."/>
            <person name="Tamura T."/>
        </authorList>
    </citation>
    <scope>NUCLEOTIDE SEQUENCE [LARGE SCALE GENOMIC DNA]</scope>
    <source>
        <strain evidence="2 3">NBRC 107568</strain>
    </source>
</reference>
<comment type="caution">
    <text evidence="2">The sequence shown here is derived from an EMBL/GenBank/DDBJ whole genome shotgun (WGS) entry which is preliminary data.</text>
</comment>
<dbReference type="InterPro" id="IPR006680">
    <property type="entry name" value="Amidohydro-rel"/>
</dbReference>
<accession>A0A8J3WHI4</accession>
<dbReference type="SUPFAM" id="SSF51556">
    <property type="entry name" value="Metallo-dependent hydrolases"/>
    <property type="match status" value="1"/>
</dbReference>
<evidence type="ECO:0000313" key="2">
    <source>
        <dbReference type="EMBL" id="GIH90619.1"/>
    </source>
</evidence>
<dbReference type="RefSeq" id="WP_204062964.1">
    <property type="nucleotide sequence ID" value="NZ_BOOJ01000012.1"/>
</dbReference>
<dbReference type="InterPro" id="IPR057744">
    <property type="entry name" value="OTAase-like"/>
</dbReference>
<dbReference type="Pfam" id="PF01979">
    <property type="entry name" value="Amidohydro_1"/>
    <property type="match status" value="1"/>
</dbReference>
<evidence type="ECO:0000259" key="1">
    <source>
        <dbReference type="Pfam" id="PF01979"/>
    </source>
</evidence>
<dbReference type="CDD" id="cd01299">
    <property type="entry name" value="Met_dep_hydrolase_A"/>
    <property type="match status" value="1"/>
</dbReference>
<dbReference type="PANTHER" id="PTHR43135:SF3">
    <property type="entry name" value="ALPHA-D-RIBOSE 1-METHYLPHOSPHONATE 5-TRIPHOSPHATE DIPHOSPHATASE"/>
    <property type="match status" value="1"/>
</dbReference>
<dbReference type="GO" id="GO:0016810">
    <property type="term" value="F:hydrolase activity, acting on carbon-nitrogen (but not peptide) bonds"/>
    <property type="evidence" value="ECO:0007669"/>
    <property type="project" value="InterPro"/>
</dbReference>
<protein>
    <recommendedName>
        <fullName evidence="1">Amidohydrolase-related domain-containing protein</fullName>
    </recommendedName>
</protein>
<proteinExistence type="predicted"/>
<dbReference type="AlphaFoldDB" id="A0A8J3WHI4"/>
<dbReference type="InterPro" id="IPR032466">
    <property type="entry name" value="Metal_Hydrolase"/>
</dbReference>
<keyword evidence="3" id="KW-1185">Reference proteome</keyword>
<name>A0A8J3WHI4_9ACTN</name>
<dbReference type="Proteomes" id="UP000619788">
    <property type="component" value="Unassembled WGS sequence"/>
</dbReference>
<dbReference type="InterPro" id="IPR051781">
    <property type="entry name" value="Metallo-dep_Hydrolase"/>
</dbReference>
<sequence length="403" mass="41640">MTATDAAATQRRPPTVLRAKWLFDGTGDTLVPEPVIVIDNGVITTVGTSLPAPEGADVVDLGDATLLPGLVDAHVHLAFDASEDPVGHLAGRDDEAALEAMTAAARQAARGGVTTVRDLGDRDYLSLRLRDAADATLPTIVAAGPPITSEDGHCHFLGGCATGVDGIRAAVREHAERGVDVIKIMASGGNLTPGSRPELPQFDLDELRAAVEEAHRHDLPITAHAHGTRAVVDALAAGVDGLEHVSFMTADGVDPVPEGLAEAMAAAPVALGVTVGAMPIPGFVMPPAITARMPAMTANLRLLHRAGAFMITGTDGGIAPFKPHDVLRWAIAQLTGIGMTPAEALRAATSRAALACGLGHRKGRLAPGYDADILAVDGDPLLDPEATHRIRAVYMRGTAVPRP</sequence>
<organism evidence="2 3">
    <name type="scientific">Planobispora siamensis</name>
    <dbReference type="NCBI Taxonomy" id="936338"/>
    <lineage>
        <taxon>Bacteria</taxon>
        <taxon>Bacillati</taxon>
        <taxon>Actinomycetota</taxon>
        <taxon>Actinomycetes</taxon>
        <taxon>Streptosporangiales</taxon>
        <taxon>Streptosporangiaceae</taxon>
        <taxon>Planobispora</taxon>
    </lineage>
</organism>
<dbReference type="Gene3D" id="3.20.20.140">
    <property type="entry name" value="Metal-dependent hydrolases"/>
    <property type="match status" value="1"/>
</dbReference>
<feature type="domain" description="Amidohydrolase-related" evidence="1">
    <location>
        <begin position="65"/>
        <end position="397"/>
    </location>
</feature>
<dbReference type="EMBL" id="BOOJ01000012">
    <property type="protein sequence ID" value="GIH90619.1"/>
    <property type="molecule type" value="Genomic_DNA"/>
</dbReference>
<dbReference type="Gene3D" id="2.30.40.10">
    <property type="entry name" value="Urease, subunit C, domain 1"/>
    <property type="match status" value="1"/>
</dbReference>
<dbReference type="InterPro" id="IPR011059">
    <property type="entry name" value="Metal-dep_hydrolase_composite"/>
</dbReference>
<gene>
    <name evidence="2" type="ORF">Psi01_12490</name>
</gene>
<dbReference type="SUPFAM" id="SSF51338">
    <property type="entry name" value="Composite domain of metallo-dependent hydrolases"/>
    <property type="match status" value="1"/>
</dbReference>
<evidence type="ECO:0000313" key="3">
    <source>
        <dbReference type="Proteomes" id="UP000619788"/>
    </source>
</evidence>
<dbReference type="PANTHER" id="PTHR43135">
    <property type="entry name" value="ALPHA-D-RIBOSE 1-METHYLPHOSPHONATE 5-TRIPHOSPHATE DIPHOSPHATASE"/>
    <property type="match status" value="1"/>
</dbReference>